<proteinExistence type="predicted"/>
<organism evidence="2 3">
    <name type="scientific">Candidatus Thiomargarita nelsonii</name>
    <dbReference type="NCBI Taxonomy" id="1003181"/>
    <lineage>
        <taxon>Bacteria</taxon>
        <taxon>Pseudomonadati</taxon>
        <taxon>Pseudomonadota</taxon>
        <taxon>Gammaproteobacteria</taxon>
        <taxon>Thiotrichales</taxon>
        <taxon>Thiotrichaceae</taxon>
        <taxon>Thiomargarita</taxon>
    </lineage>
</organism>
<feature type="transmembrane region" description="Helical" evidence="1">
    <location>
        <begin position="200"/>
        <end position="219"/>
    </location>
</feature>
<comment type="caution">
    <text evidence="2">The sequence shown here is derived from an EMBL/GenBank/DDBJ whole genome shotgun (WGS) entry which is preliminary data.</text>
</comment>
<feature type="transmembrane region" description="Helical" evidence="1">
    <location>
        <begin position="390"/>
        <end position="410"/>
    </location>
</feature>
<evidence type="ECO:0000313" key="3">
    <source>
        <dbReference type="Proteomes" id="UP000030428"/>
    </source>
</evidence>
<feature type="transmembrane region" description="Helical" evidence="1">
    <location>
        <begin position="347"/>
        <end position="370"/>
    </location>
</feature>
<feature type="transmembrane region" description="Helical" evidence="1">
    <location>
        <begin position="151"/>
        <end position="168"/>
    </location>
</feature>
<dbReference type="AlphaFoldDB" id="A0A0A6RUP0"/>
<gene>
    <name evidence="2" type="ORF">PN36_20150</name>
</gene>
<feature type="transmembrane region" description="Helical" evidence="1">
    <location>
        <begin position="44"/>
        <end position="62"/>
    </location>
</feature>
<evidence type="ECO:0008006" key="4">
    <source>
        <dbReference type="Google" id="ProtNLM"/>
    </source>
</evidence>
<keyword evidence="1" id="KW-1133">Transmembrane helix</keyword>
<keyword evidence="1" id="KW-0812">Transmembrane</keyword>
<dbReference type="Proteomes" id="UP000030428">
    <property type="component" value="Unassembled WGS sequence"/>
</dbReference>
<keyword evidence="1" id="KW-0472">Membrane</keyword>
<name>A0A0A6RUP0_9GAMM</name>
<evidence type="ECO:0000313" key="2">
    <source>
        <dbReference type="EMBL" id="KHD07591.1"/>
    </source>
</evidence>
<feature type="transmembrane region" description="Helical" evidence="1">
    <location>
        <begin position="416"/>
        <end position="432"/>
    </location>
</feature>
<protein>
    <recommendedName>
        <fullName evidence="4">O-antigen polymerase</fullName>
    </recommendedName>
</protein>
<feature type="transmembrane region" description="Helical" evidence="1">
    <location>
        <begin position="250"/>
        <end position="267"/>
    </location>
</feature>
<keyword evidence="3" id="KW-1185">Reference proteome</keyword>
<feature type="transmembrane region" description="Helical" evidence="1">
    <location>
        <begin position="20"/>
        <end position="39"/>
    </location>
</feature>
<sequence length="455" mass="51076">MYERIMSKNFGGGVWVDQTTIHPLGLLLVLICGFALLIIPRRQAIWPMLIMACFVATAQRVVIFSLDFNMLRLMVLFGFMRLLIRKEFELSFQMQPLDRVLIAFAVAKTLIHTAQTGSASTLVYELGSSFDTIGLYFLFRCLIRTWKDVEQVAMAFIFLSIPLAVFFLNEHLTGENLFSAFGGVPEYTMMRHGRLRCQGAFPHPIIAGCFWAAVMPLMAATLWSSLAKRIWVVLGLASASWIVMASASSTPVFAVLVGILGGAMFIFREQMKEIRWGVLFVLIGLHMVMKAPVWHLIARVSAVGGSTAYFRFAMIDGAVNNVREWWLLGTQSTAHWFWGAQDITNHFVLMGVRGGMLTFILFVISIAVAFRSVGRIWRRETDNKAHLAMAWGFGAALFVHCANFIGVSYFGGQITMVWYLLLAMITSMEVATERKCVLETSREKNLPVYGRINGV</sequence>
<dbReference type="EMBL" id="JSZA02000085">
    <property type="protein sequence ID" value="KHD07591.1"/>
    <property type="molecule type" value="Genomic_DNA"/>
</dbReference>
<accession>A0A0A6RUP0</accession>
<feature type="transmembrane region" description="Helical" evidence="1">
    <location>
        <begin position="274"/>
        <end position="297"/>
    </location>
</feature>
<reference evidence="2 3" key="1">
    <citation type="journal article" date="2016" name="Front. Microbiol.">
        <title>Single-Cell (Meta-)Genomics of a Dimorphic Candidatus Thiomargarita nelsonii Reveals Genomic Plasticity.</title>
        <authorList>
            <person name="Flood B.E."/>
            <person name="Fliss P."/>
            <person name="Jones D.S."/>
            <person name="Dick G.J."/>
            <person name="Jain S."/>
            <person name="Kaster A.K."/>
            <person name="Winkel M."/>
            <person name="Mussmann M."/>
            <person name="Bailey J."/>
        </authorList>
    </citation>
    <scope>NUCLEOTIDE SEQUENCE [LARGE SCALE GENOMIC DNA]</scope>
    <source>
        <strain evidence="2">Hydrate Ridge</strain>
    </source>
</reference>
<evidence type="ECO:0000256" key="1">
    <source>
        <dbReference type="SAM" id="Phobius"/>
    </source>
</evidence>